<evidence type="ECO:0000313" key="3">
    <source>
        <dbReference type="EMBL" id="PEG42699.1"/>
    </source>
</evidence>
<keyword evidence="1 3" id="KW-0808">Transferase</keyword>
<dbReference type="EMBL" id="BLKS01000001">
    <property type="protein sequence ID" value="GFG52681.1"/>
    <property type="molecule type" value="Genomic_DNA"/>
</dbReference>
<evidence type="ECO:0000313" key="5">
    <source>
        <dbReference type="Proteomes" id="UP000465302"/>
    </source>
</evidence>
<dbReference type="InterPro" id="IPR044855">
    <property type="entry name" value="CoA-Trfase_III_dom3_sf"/>
</dbReference>
<dbReference type="InterPro" id="IPR023606">
    <property type="entry name" value="CoA-Trfase_III_dom_1_sf"/>
</dbReference>
<dbReference type="PANTHER" id="PTHR48207">
    <property type="entry name" value="SUCCINATE--HYDROXYMETHYLGLUTARATE COA-TRANSFERASE"/>
    <property type="match status" value="1"/>
</dbReference>
<dbReference type="PANTHER" id="PTHR48207:SF3">
    <property type="entry name" value="SUCCINATE--HYDROXYMETHYLGLUTARATE COA-TRANSFERASE"/>
    <property type="match status" value="1"/>
</dbReference>
<evidence type="ECO:0000256" key="1">
    <source>
        <dbReference type="ARBA" id="ARBA00022679"/>
    </source>
</evidence>
<name>A0A2A7NFS0_MYCAG</name>
<protein>
    <submittedName>
        <fullName evidence="3">CoA transferase</fullName>
    </submittedName>
</protein>
<sequence>MTALQGLRVLDVTQVLAGPFCGQLLADMGADVIKVEPPETGDQSRRALGFSLKGDDTAAFLAVNRNKRSLTLNLKSDAGRDAFYRLVRQSDIVIENFRPGVAKRLGIDYETLSAIHPPIICASISGYGQDGPYATRPAHDLIAQGMAGLMSVTGEPDGPPAKVGISIADLSAGLFCAYGIVCAVVARHRTGRGQYVDTSIFEAPIALAVFESTELWGLGRIPRPLGSTNRTAAPNQALRARDGYINVCAANERLWQRLCEALGRDDLPKDPRFATNMDRMAHQGELAEELERTLVERDVADWVDHLLAVGVPVGPILNYEQVFSDPHTLARKMVVEMEHPVEGTLKGLGIPVKLSDTPGSVRSAAPLLGEHTTEILCSLGYSDEEISRMRRDGAA</sequence>
<dbReference type="AlphaFoldDB" id="A0A2A7NFS0"/>
<dbReference type="Gene3D" id="3.40.50.10540">
    <property type="entry name" value="Crotonobetainyl-coa:carnitine coa-transferase, domain 1"/>
    <property type="match status" value="1"/>
</dbReference>
<evidence type="ECO:0000313" key="4">
    <source>
        <dbReference type="Proteomes" id="UP000220914"/>
    </source>
</evidence>
<dbReference type="EMBL" id="PDCP01000002">
    <property type="protein sequence ID" value="PEG42699.1"/>
    <property type="molecule type" value="Genomic_DNA"/>
</dbReference>
<proteinExistence type="predicted"/>
<gene>
    <name evidence="3" type="ORF">CQY20_01510</name>
    <name evidence="2" type="ORF">MAGR_41220</name>
</gene>
<dbReference type="SUPFAM" id="SSF89796">
    <property type="entry name" value="CoA-transferase family III (CaiB/BaiF)"/>
    <property type="match status" value="1"/>
</dbReference>
<evidence type="ECO:0000313" key="2">
    <source>
        <dbReference type="EMBL" id="GFG52681.1"/>
    </source>
</evidence>
<dbReference type="Proteomes" id="UP000220914">
    <property type="component" value="Unassembled WGS sequence"/>
</dbReference>
<dbReference type="InterPro" id="IPR003673">
    <property type="entry name" value="CoA-Trfase_fam_III"/>
</dbReference>
<comment type="caution">
    <text evidence="3">The sequence shown here is derived from an EMBL/GenBank/DDBJ whole genome shotgun (WGS) entry which is preliminary data.</text>
</comment>
<dbReference type="OrthoDB" id="9797653at2"/>
<dbReference type="InterPro" id="IPR050483">
    <property type="entry name" value="CoA-transferase_III_domain"/>
</dbReference>
<accession>A0A2A7NFS0</accession>
<dbReference type="Pfam" id="PF02515">
    <property type="entry name" value="CoA_transf_3"/>
    <property type="match status" value="1"/>
</dbReference>
<dbReference type="RefSeq" id="WP_097937885.1">
    <property type="nucleotide sequence ID" value="NZ_BLKS01000001.1"/>
</dbReference>
<dbReference type="Proteomes" id="UP000465302">
    <property type="component" value="Unassembled WGS sequence"/>
</dbReference>
<keyword evidence="4" id="KW-1185">Reference proteome</keyword>
<reference evidence="3 4" key="1">
    <citation type="submission" date="2017-10" db="EMBL/GenBank/DDBJ databases">
        <title>The new phylogeny of genus Mycobacterium.</title>
        <authorList>
            <person name="Tortoli E."/>
            <person name="Trovato A."/>
            <person name="Cirillo D.M."/>
        </authorList>
    </citation>
    <scope>NUCLEOTIDE SEQUENCE [LARGE SCALE GENOMIC DNA]</scope>
    <source>
        <strain evidence="3 4">CCUG37673</strain>
    </source>
</reference>
<dbReference type="GO" id="GO:0008410">
    <property type="term" value="F:CoA-transferase activity"/>
    <property type="evidence" value="ECO:0007669"/>
    <property type="project" value="TreeGrafter"/>
</dbReference>
<reference evidence="2" key="3">
    <citation type="submission" date="2020-02" db="EMBL/GenBank/DDBJ databases">
        <authorList>
            <person name="Matsumoto Y."/>
            <person name="Motooka D."/>
            <person name="Nakamura S."/>
        </authorList>
    </citation>
    <scope>NUCLEOTIDE SEQUENCE</scope>
    <source>
        <strain evidence="2">JCM 6377</strain>
    </source>
</reference>
<organism evidence="3 4">
    <name type="scientific">Mycolicibacterium agri</name>
    <name type="common">Mycobacterium agri</name>
    <dbReference type="NCBI Taxonomy" id="36811"/>
    <lineage>
        <taxon>Bacteria</taxon>
        <taxon>Bacillati</taxon>
        <taxon>Actinomycetota</taxon>
        <taxon>Actinomycetes</taxon>
        <taxon>Mycobacteriales</taxon>
        <taxon>Mycobacteriaceae</taxon>
        <taxon>Mycolicibacterium</taxon>
    </lineage>
</organism>
<dbReference type="Gene3D" id="3.30.1540.10">
    <property type="entry name" value="formyl-coa transferase, domain 3"/>
    <property type="match status" value="1"/>
</dbReference>
<reference evidence="2 5" key="2">
    <citation type="journal article" date="2019" name="Emerg. Microbes Infect.">
        <title>Comprehensive subspecies identification of 175 nontuberculous mycobacteria species based on 7547 genomic profiles.</title>
        <authorList>
            <person name="Matsumoto Y."/>
            <person name="Kinjo T."/>
            <person name="Motooka D."/>
            <person name="Nabeya D."/>
            <person name="Jung N."/>
            <person name="Uechi K."/>
            <person name="Horii T."/>
            <person name="Iida T."/>
            <person name="Fujita J."/>
            <person name="Nakamura S."/>
        </authorList>
    </citation>
    <scope>NUCLEOTIDE SEQUENCE [LARGE SCALE GENOMIC DNA]</scope>
    <source>
        <strain evidence="2 5">JCM 6377</strain>
    </source>
</reference>